<keyword evidence="5" id="KW-1185">Reference proteome</keyword>
<evidence type="ECO:0000313" key="5">
    <source>
        <dbReference type="Proteomes" id="UP000199302"/>
    </source>
</evidence>
<accession>A0A1I6CUM4</accession>
<evidence type="ECO:0000256" key="3">
    <source>
        <dbReference type="ARBA" id="ARBA00022989"/>
    </source>
</evidence>
<protein>
    <submittedName>
        <fullName evidence="4">Glycosyl transferase family 2</fullName>
    </submittedName>
</protein>
<dbReference type="PANTHER" id="PTHR21461:SF69">
    <property type="entry name" value="GLYCOSYLTRANSFERASE FAMILY 92 PROTEIN"/>
    <property type="match status" value="1"/>
</dbReference>
<dbReference type="STRING" id="871652.SAMN04515673_101392"/>
<dbReference type="EMBL" id="FOYI01000001">
    <property type="protein sequence ID" value="SFQ96856.1"/>
    <property type="molecule type" value="Genomic_DNA"/>
</dbReference>
<gene>
    <name evidence="4" type="ORF">SAMN04515673_101392</name>
</gene>
<reference evidence="4 5" key="1">
    <citation type="submission" date="2016-10" db="EMBL/GenBank/DDBJ databases">
        <authorList>
            <person name="de Groot N.N."/>
        </authorList>
    </citation>
    <scope>NUCLEOTIDE SEQUENCE [LARGE SCALE GENOMIC DNA]</scope>
    <source>
        <strain evidence="5">KMM 9023,NRIC 0796,JCM 17311,KCTC 23692</strain>
    </source>
</reference>
<evidence type="ECO:0000256" key="1">
    <source>
        <dbReference type="ARBA" id="ARBA00004167"/>
    </source>
</evidence>
<keyword evidence="2" id="KW-0812">Transmembrane</keyword>
<evidence type="ECO:0000256" key="2">
    <source>
        <dbReference type="ARBA" id="ARBA00022692"/>
    </source>
</evidence>
<organism evidence="4 5">
    <name type="scientific">Poseidonocella sedimentorum</name>
    <dbReference type="NCBI Taxonomy" id="871652"/>
    <lineage>
        <taxon>Bacteria</taxon>
        <taxon>Pseudomonadati</taxon>
        <taxon>Pseudomonadota</taxon>
        <taxon>Alphaproteobacteria</taxon>
        <taxon>Rhodobacterales</taxon>
        <taxon>Roseobacteraceae</taxon>
        <taxon>Poseidonocella</taxon>
    </lineage>
</organism>
<keyword evidence="4" id="KW-0808">Transferase</keyword>
<dbReference type="Proteomes" id="UP000199302">
    <property type="component" value="Unassembled WGS sequence"/>
</dbReference>
<proteinExistence type="predicted"/>
<evidence type="ECO:0000313" key="4">
    <source>
        <dbReference type="EMBL" id="SFQ96856.1"/>
    </source>
</evidence>
<dbReference type="Pfam" id="PF13704">
    <property type="entry name" value="Glyco_tranf_2_4"/>
    <property type="match status" value="1"/>
</dbReference>
<dbReference type="RefSeq" id="WP_092076050.1">
    <property type="nucleotide sequence ID" value="NZ_FOYI01000001.1"/>
</dbReference>
<dbReference type="GO" id="GO:0016020">
    <property type="term" value="C:membrane"/>
    <property type="evidence" value="ECO:0007669"/>
    <property type="project" value="UniProtKB-SubCell"/>
</dbReference>
<dbReference type="InterPro" id="IPR029044">
    <property type="entry name" value="Nucleotide-diphossugar_trans"/>
</dbReference>
<comment type="subcellular location">
    <subcellularLocation>
        <location evidence="1">Membrane</location>
        <topology evidence="1">Single-pass membrane protein</topology>
    </subcellularLocation>
</comment>
<dbReference type="OrthoDB" id="4964299at2"/>
<dbReference type="SUPFAM" id="SSF53448">
    <property type="entry name" value="Nucleotide-diphospho-sugar transferases"/>
    <property type="match status" value="1"/>
</dbReference>
<dbReference type="GO" id="GO:0016757">
    <property type="term" value="F:glycosyltransferase activity"/>
    <property type="evidence" value="ECO:0007669"/>
    <property type="project" value="TreeGrafter"/>
</dbReference>
<keyword evidence="3" id="KW-0472">Membrane</keyword>
<dbReference type="AlphaFoldDB" id="A0A1I6CUM4"/>
<sequence>MRITAVTCVKNEGPFLVEWVAFNRMLGVTDFVFYSNDCTDGTAELLDAMAEDGLVQHLPNPAQGRNYQMEALRDAQKQPVVREADWIWVSDVDEFAHISVGDGTFPALIAACGAPEAISLTFRFFANGGIDRFDDAPVTGQFTRTHDPDVWTDELAQEVKTLFRSDLAVQYFGAHRPFLRNGDGPSPRWTDGAGRPVPRPFLLAETKTRMRKFPAHGARAFASLNHYALRSLDSYIVKTDRGDVNRAGRAFETEYWQDRNDGAREDRAMLSLQPRLLAAMAALKARGRIGACHDAAVAAHRALCDRLMADPEVAALARALRAAPELTRPELALLERLA</sequence>
<name>A0A1I6CUM4_9RHOB</name>
<dbReference type="PANTHER" id="PTHR21461">
    <property type="entry name" value="GLYCOSYLTRANSFERASE FAMILY 92 PROTEIN"/>
    <property type="match status" value="1"/>
</dbReference>
<dbReference type="GO" id="GO:0005737">
    <property type="term" value="C:cytoplasm"/>
    <property type="evidence" value="ECO:0007669"/>
    <property type="project" value="TreeGrafter"/>
</dbReference>
<keyword evidence="3" id="KW-1133">Transmembrane helix</keyword>